<dbReference type="Pfam" id="PF16884">
    <property type="entry name" value="ADH_N_2"/>
    <property type="match status" value="1"/>
</dbReference>
<evidence type="ECO:0000313" key="3">
    <source>
        <dbReference type="EMBL" id="CAL1711893.1"/>
    </source>
</evidence>
<dbReference type="InterPro" id="IPR013149">
    <property type="entry name" value="ADH-like_C"/>
</dbReference>
<sequence length="342" mass="37622">MAPVKNGRVIFNEIPSGYPDPNKTVIYDESEIIDPDTVPLNGGFIVKTLVISIDPYMRGRMRDPSVKSYSPPFPLGEPIANHAVGVVIRSENPSVKPGDHIYALLPFQTYTILKDLTGLRILENKEGLPWSAYVGIAGMPGQTAYYAWKEYAAAKKGETVFVTAGAGPVGSAVIQIAKSEGLKVIASAGSEEKVAFLRSIGVDVAFNYKTTKTAEVLAKEGPIEIYWDNVGGESLEAALEYANKNARFLECGMISVYNTEPYPIKNLMNVVSKEIKLYGFLVFSLHEKYEEEFYREWPKRVASGEIKYTEDAKQGLKETGQAIYEVQKGLNKGKSVIVVSSE</sequence>
<dbReference type="SUPFAM" id="SSF51735">
    <property type="entry name" value="NAD(P)-binding Rossmann-fold domains"/>
    <property type="match status" value="1"/>
</dbReference>
<dbReference type="InterPro" id="IPR011032">
    <property type="entry name" value="GroES-like_sf"/>
</dbReference>
<dbReference type="Proteomes" id="UP001497453">
    <property type="component" value="Chromosome 6"/>
</dbReference>
<name>A0ABP1DXR2_9APHY</name>
<organism evidence="3 4">
    <name type="scientific">Somion occarium</name>
    <dbReference type="NCBI Taxonomy" id="3059160"/>
    <lineage>
        <taxon>Eukaryota</taxon>
        <taxon>Fungi</taxon>
        <taxon>Dikarya</taxon>
        <taxon>Basidiomycota</taxon>
        <taxon>Agaricomycotina</taxon>
        <taxon>Agaricomycetes</taxon>
        <taxon>Polyporales</taxon>
        <taxon>Cerrenaceae</taxon>
        <taxon>Somion</taxon>
    </lineage>
</organism>
<gene>
    <name evidence="3" type="ORF">GFSPODELE1_LOCUS8550</name>
</gene>
<dbReference type="PANTHER" id="PTHR43205:SF7">
    <property type="entry name" value="PROSTAGLANDIN REDUCTASE 1"/>
    <property type="match status" value="1"/>
</dbReference>
<dbReference type="InterPro" id="IPR041694">
    <property type="entry name" value="ADH_N_2"/>
</dbReference>
<proteinExistence type="predicted"/>
<dbReference type="CDD" id="cd05288">
    <property type="entry name" value="PGDH"/>
    <property type="match status" value="1"/>
</dbReference>
<evidence type="ECO:0000256" key="1">
    <source>
        <dbReference type="ARBA" id="ARBA00023002"/>
    </source>
</evidence>
<keyword evidence="4" id="KW-1185">Reference proteome</keyword>
<dbReference type="InterPro" id="IPR045010">
    <property type="entry name" value="MDR_fam"/>
</dbReference>
<protein>
    <recommendedName>
        <fullName evidence="2">Enoyl reductase (ER) domain-containing protein</fullName>
    </recommendedName>
</protein>
<dbReference type="Pfam" id="PF00107">
    <property type="entry name" value="ADH_zinc_N"/>
    <property type="match status" value="1"/>
</dbReference>
<dbReference type="SUPFAM" id="SSF50129">
    <property type="entry name" value="GroES-like"/>
    <property type="match status" value="1"/>
</dbReference>
<dbReference type="Gene3D" id="3.40.50.720">
    <property type="entry name" value="NAD(P)-binding Rossmann-like Domain"/>
    <property type="match status" value="1"/>
</dbReference>
<dbReference type="SMART" id="SM00829">
    <property type="entry name" value="PKS_ER"/>
    <property type="match status" value="1"/>
</dbReference>
<dbReference type="EMBL" id="OZ037949">
    <property type="protein sequence ID" value="CAL1711893.1"/>
    <property type="molecule type" value="Genomic_DNA"/>
</dbReference>
<feature type="domain" description="Enoyl reductase (ER)" evidence="2">
    <location>
        <begin position="59"/>
        <end position="337"/>
    </location>
</feature>
<dbReference type="PANTHER" id="PTHR43205">
    <property type="entry name" value="PROSTAGLANDIN REDUCTASE"/>
    <property type="match status" value="1"/>
</dbReference>
<dbReference type="InterPro" id="IPR036291">
    <property type="entry name" value="NAD(P)-bd_dom_sf"/>
</dbReference>
<reference evidence="4" key="1">
    <citation type="submission" date="2024-04" db="EMBL/GenBank/DDBJ databases">
        <authorList>
            <person name="Shaw F."/>
            <person name="Minotto A."/>
        </authorList>
    </citation>
    <scope>NUCLEOTIDE SEQUENCE [LARGE SCALE GENOMIC DNA]</scope>
</reference>
<accession>A0ABP1DXR2</accession>
<keyword evidence="1" id="KW-0560">Oxidoreductase</keyword>
<evidence type="ECO:0000259" key="2">
    <source>
        <dbReference type="SMART" id="SM00829"/>
    </source>
</evidence>
<evidence type="ECO:0000313" key="4">
    <source>
        <dbReference type="Proteomes" id="UP001497453"/>
    </source>
</evidence>
<dbReference type="InterPro" id="IPR020843">
    <property type="entry name" value="ER"/>
</dbReference>
<dbReference type="Gene3D" id="3.90.180.10">
    <property type="entry name" value="Medium-chain alcohol dehydrogenases, catalytic domain"/>
    <property type="match status" value="1"/>
</dbReference>